<evidence type="ECO:0000256" key="3">
    <source>
        <dbReference type="ARBA" id="ARBA00022723"/>
    </source>
</evidence>
<keyword evidence="3" id="KW-0479">Metal-binding</keyword>
<comment type="caution">
    <text evidence="11">The sequence shown here is derived from an EMBL/GenBank/DDBJ whole genome shotgun (WGS) entry which is preliminary data.</text>
</comment>
<dbReference type="PANTHER" id="PTHR42914">
    <property type="entry name" value="7-CYANO-7-DEAZAGUANINE SYNTHASE"/>
    <property type="match status" value="1"/>
</dbReference>
<dbReference type="EMBL" id="MUZR01000027">
    <property type="protein sequence ID" value="OOC10001.1"/>
    <property type="molecule type" value="Genomic_DNA"/>
</dbReference>
<reference evidence="11 12" key="1">
    <citation type="submission" date="2017-02" db="EMBL/GenBank/DDBJ databases">
        <title>Genomic diversity within the haloalkaliphilic genus Thioalkalivibrio.</title>
        <authorList>
            <person name="Ahn A.-C."/>
            <person name="Meier-Kolthoff J."/>
            <person name="Overmars L."/>
            <person name="Richter M."/>
            <person name="Woyke T."/>
            <person name="Sorokin D.Y."/>
            <person name="Muyzer G."/>
        </authorList>
    </citation>
    <scope>NUCLEOTIDE SEQUENCE [LARGE SCALE GENOMIC DNA]</scope>
    <source>
        <strain evidence="11 12">HL17</strain>
    </source>
</reference>
<organism evidence="11 12">
    <name type="scientific">Thioalkalivibrio halophilus</name>
    <dbReference type="NCBI Taxonomy" id="252474"/>
    <lineage>
        <taxon>Bacteria</taxon>
        <taxon>Pseudomonadati</taxon>
        <taxon>Pseudomonadota</taxon>
        <taxon>Gammaproteobacteria</taxon>
        <taxon>Chromatiales</taxon>
        <taxon>Ectothiorhodospiraceae</taxon>
        <taxon>Thioalkalivibrio</taxon>
    </lineage>
</organism>
<keyword evidence="12" id="KW-1185">Reference proteome</keyword>
<dbReference type="STRING" id="252474.B1A74_08040"/>
<evidence type="ECO:0000256" key="6">
    <source>
        <dbReference type="ARBA" id="ARBA00022833"/>
    </source>
</evidence>
<keyword evidence="5" id="KW-0671">Queuosine biosynthesis</keyword>
<dbReference type="OrthoDB" id="5296146at2"/>
<dbReference type="Gene3D" id="3.40.50.620">
    <property type="entry name" value="HUPs"/>
    <property type="match status" value="1"/>
</dbReference>
<dbReference type="Proteomes" id="UP000189177">
    <property type="component" value="Unassembled WGS sequence"/>
</dbReference>
<dbReference type="GO" id="GO:0008616">
    <property type="term" value="P:tRNA queuosine(34) biosynthetic process"/>
    <property type="evidence" value="ECO:0007669"/>
    <property type="project" value="UniProtKB-KW"/>
</dbReference>
<keyword evidence="7" id="KW-0067">ATP-binding</keyword>
<comment type="catalytic activity">
    <reaction evidence="10">
        <text>7-carboxy-7-carbaguanine + NH4(+) + 2 ATP = 7-cyano-7-carbaguanine + 2 AMP + 2 diphosphate + 2 H(+)</text>
        <dbReference type="Rhea" id="RHEA:27982"/>
        <dbReference type="ChEBI" id="CHEBI:15378"/>
        <dbReference type="ChEBI" id="CHEBI:28938"/>
        <dbReference type="ChEBI" id="CHEBI:30616"/>
        <dbReference type="ChEBI" id="CHEBI:33019"/>
        <dbReference type="ChEBI" id="CHEBI:45075"/>
        <dbReference type="ChEBI" id="CHEBI:61036"/>
        <dbReference type="ChEBI" id="CHEBI:456215"/>
        <dbReference type="EC" id="6.3.4.20"/>
    </reaction>
</comment>
<keyword evidence="2" id="KW-0436">Ligase</keyword>
<keyword evidence="6" id="KW-0862">Zinc</keyword>
<accession>A0A1V2ZY86</accession>
<dbReference type="EC" id="6.3.4.20" evidence="9"/>
<evidence type="ECO:0000256" key="8">
    <source>
        <dbReference type="ARBA" id="ARBA00037993"/>
    </source>
</evidence>
<evidence type="ECO:0000256" key="1">
    <source>
        <dbReference type="ARBA" id="ARBA00005061"/>
    </source>
</evidence>
<dbReference type="SUPFAM" id="SSF52402">
    <property type="entry name" value="Adenine nucleotide alpha hydrolases-like"/>
    <property type="match status" value="1"/>
</dbReference>
<dbReference type="GO" id="GO:0016874">
    <property type="term" value="F:ligase activity"/>
    <property type="evidence" value="ECO:0007669"/>
    <property type="project" value="UniProtKB-KW"/>
</dbReference>
<dbReference type="InterPro" id="IPR014729">
    <property type="entry name" value="Rossmann-like_a/b/a_fold"/>
</dbReference>
<proteinExistence type="inferred from homology"/>
<evidence type="ECO:0000256" key="4">
    <source>
        <dbReference type="ARBA" id="ARBA00022741"/>
    </source>
</evidence>
<comment type="pathway">
    <text evidence="1">Purine metabolism; 7-cyano-7-deazaguanine biosynthesis.</text>
</comment>
<dbReference type="GO" id="GO:0005524">
    <property type="term" value="F:ATP binding"/>
    <property type="evidence" value="ECO:0007669"/>
    <property type="project" value="UniProtKB-KW"/>
</dbReference>
<evidence type="ECO:0000313" key="11">
    <source>
        <dbReference type="EMBL" id="OOC10001.1"/>
    </source>
</evidence>
<dbReference type="GO" id="GO:0046872">
    <property type="term" value="F:metal ion binding"/>
    <property type="evidence" value="ECO:0007669"/>
    <property type="project" value="UniProtKB-KW"/>
</dbReference>
<dbReference type="RefSeq" id="WP_077244315.1">
    <property type="nucleotide sequence ID" value="NZ_MUZR01000027.1"/>
</dbReference>
<dbReference type="InterPro" id="IPR018317">
    <property type="entry name" value="QueC"/>
</dbReference>
<evidence type="ECO:0000256" key="10">
    <source>
        <dbReference type="ARBA" id="ARBA00047890"/>
    </source>
</evidence>
<keyword evidence="4" id="KW-0547">Nucleotide-binding</keyword>
<evidence type="ECO:0000256" key="5">
    <source>
        <dbReference type="ARBA" id="ARBA00022785"/>
    </source>
</evidence>
<dbReference type="PANTHER" id="PTHR42914:SF1">
    <property type="entry name" value="7-CYANO-7-DEAZAGUANINE SYNTHASE"/>
    <property type="match status" value="1"/>
</dbReference>
<dbReference type="Pfam" id="PF06508">
    <property type="entry name" value="QueC"/>
    <property type="match status" value="1"/>
</dbReference>
<comment type="similarity">
    <text evidence="8">Belongs to the QueC family.</text>
</comment>
<evidence type="ECO:0000256" key="7">
    <source>
        <dbReference type="ARBA" id="ARBA00022840"/>
    </source>
</evidence>
<evidence type="ECO:0000313" key="12">
    <source>
        <dbReference type="Proteomes" id="UP000189177"/>
    </source>
</evidence>
<evidence type="ECO:0000256" key="2">
    <source>
        <dbReference type="ARBA" id="ARBA00022598"/>
    </source>
</evidence>
<dbReference type="AlphaFoldDB" id="A0A1V2ZY86"/>
<evidence type="ECO:0000256" key="9">
    <source>
        <dbReference type="ARBA" id="ARBA00039149"/>
    </source>
</evidence>
<name>A0A1V2ZY86_9GAMM</name>
<sequence length="213" mass="22815">MNPEPDLLLLSGGVESAALLRRWCAENRPVIATWADYGQRNAARERAAVLALAEAEGVRLETVETGALREAFTRRADWVGHVPLPQRNLLILALAVNLAQHHGAGRILLALNREDAGHGPGSGAAFLQGFGSLAARLVPGLSVAAPLQELGKADIIRRGAQDGVPWRLTWSCLLGQERHCGRCPQCHARQAAFAAADVPDPTDYRQPPGPQTP</sequence>
<gene>
    <name evidence="11" type="ORF">B1A74_08040</name>
</gene>
<protein>
    <recommendedName>
        <fullName evidence="9">7-cyano-7-deazaguanine synthase</fullName>
        <ecNumber evidence="9">6.3.4.20</ecNumber>
    </recommendedName>
</protein>